<dbReference type="PANTHER" id="PTHR43245">
    <property type="entry name" value="BIFUNCTIONAL POLYMYXIN RESISTANCE PROTEIN ARNA"/>
    <property type="match status" value="1"/>
</dbReference>
<proteinExistence type="predicted"/>
<dbReference type="STRING" id="1430440.MGMSRv2__3460"/>
<protein>
    <submittedName>
        <fullName evidence="2">UDP-glucose 4-epimerase</fullName>
        <ecNumber evidence="2">5.1.3.2</ecNumber>
    </submittedName>
</protein>
<sequence length="314" mass="33316">MVVAGGWGMKILVTGASGFVGARLVAELLRRGHQVVAPMRSPRPWAGVDTPAIGDLGPDTDWSVVLSGCDAVVHSAARAHVLDDKSADPLALFRRVNRDGTLHLAQQARQAGVRHFLFISTIKVNGESTPPDRPFRAEDAVNPQDAYGMAKAEAEAGLRALDGMVLTILRPPLVHGPGAKGNLAVLIKAIAKGIPLPLALMRNRRSMVGVDNLADAVAFLVDHRPAGTFLVRDDGDLSTAQLIRTLAAAMGRSPLLLPVPPILLTLAARVLGRRALAERVLGSLLVDDTPLRALGWTPPLSLPAGLARMIRDDR</sequence>
<dbReference type="Pfam" id="PF01370">
    <property type="entry name" value="Epimerase"/>
    <property type="match status" value="1"/>
</dbReference>
<organism evidence="2 3">
    <name type="scientific">Magnetospirillum gryphiswaldense (strain DSM 6361 / JCM 21280 / NBRC 15271 / MSR-1)</name>
    <dbReference type="NCBI Taxonomy" id="431944"/>
    <lineage>
        <taxon>Bacteria</taxon>
        <taxon>Pseudomonadati</taxon>
        <taxon>Pseudomonadota</taxon>
        <taxon>Alphaproteobacteria</taxon>
        <taxon>Rhodospirillales</taxon>
        <taxon>Rhodospirillaceae</taxon>
        <taxon>Magnetospirillum</taxon>
    </lineage>
</organism>
<keyword evidence="2" id="KW-0413">Isomerase</keyword>
<gene>
    <name evidence="2" type="primary">galE</name>
    <name evidence="2" type="ordered locus">MGMSRv2__3460</name>
</gene>
<dbReference type="EMBL" id="HG794546">
    <property type="protein sequence ID" value="CDL00675.1"/>
    <property type="molecule type" value="Genomic_DNA"/>
</dbReference>
<dbReference type="Gene3D" id="3.40.50.720">
    <property type="entry name" value="NAD(P)-binding Rossmann-like Domain"/>
    <property type="match status" value="1"/>
</dbReference>
<evidence type="ECO:0000313" key="3">
    <source>
        <dbReference type="Proteomes" id="UP000018922"/>
    </source>
</evidence>
<keyword evidence="3" id="KW-1185">Reference proteome</keyword>
<dbReference type="PANTHER" id="PTHR43245:SF58">
    <property type="entry name" value="BLL5923 PROTEIN"/>
    <property type="match status" value="1"/>
</dbReference>
<dbReference type="KEGG" id="mgy:MGMSRv2__3460"/>
<dbReference type="InterPro" id="IPR036291">
    <property type="entry name" value="NAD(P)-bd_dom_sf"/>
</dbReference>
<dbReference type="AlphaFoldDB" id="V6F583"/>
<dbReference type="Proteomes" id="UP000018922">
    <property type="component" value="Chromosome I"/>
</dbReference>
<dbReference type="InterPro" id="IPR050177">
    <property type="entry name" value="Lipid_A_modif_metabolic_enz"/>
</dbReference>
<dbReference type="eggNOG" id="COG0451">
    <property type="taxonomic scope" value="Bacteria"/>
</dbReference>
<accession>V6F583</accession>
<dbReference type="EC" id="5.1.3.2" evidence="2"/>
<name>V6F583_MAGGM</name>
<dbReference type="InterPro" id="IPR001509">
    <property type="entry name" value="Epimerase_deHydtase"/>
</dbReference>
<feature type="domain" description="NAD-dependent epimerase/dehydratase" evidence="1">
    <location>
        <begin position="11"/>
        <end position="224"/>
    </location>
</feature>
<dbReference type="GO" id="GO:0003978">
    <property type="term" value="F:UDP-glucose 4-epimerase activity"/>
    <property type="evidence" value="ECO:0007669"/>
    <property type="project" value="UniProtKB-EC"/>
</dbReference>
<reference evidence="2 3" key="1">
    <citation type="journal article" date="2014" name="Genome Announc.">
        <title>Complete genome sequence of Magnetospirillum gryphiswaldense MSR-1.</title>
        <authorList>
            <person name="Wang X."/>
            <person name="Wang Q."/>
            <person name="Zhang W."/>
            <person name="Wang Y."/>
            <person name="Li L."/>
            <person name="Wen T."/>
            <person name="Zhang T."/>
            <person name="Zhang Y."/>
            <person name="Xu J."/>
            <person name="Hu J."/>
            <person name="Li S."/>
            <person name="Liu L."/>
            <person name="Liu J."/>
            <person name="Jiang W."/>
            <person name="Tian J."/>
            <person name="Li Y."/>
            <person name="Schuler D."/>
            <person name="Wang L."/>
            <person name="Li J."/>
        </authorList>
    </citation>
    <scope>NUCLEOTIDE SEQUENCE [LARGE SCALE GENOMIC DNA]</scope>
    <source>
        <strain evidence="3">DSM 6361 / JCM 21280 / NBRC 15271 / MSR-1</strain>
    </source>
</reference>
<evidence type="ECO:0000259" key="1">
    <source>
        <dbReference type="Pfam" id="PF01370"/>
    </source>
</evidence>
<dbReference type="SUPFAM" id="SSF51735">
    <property type="entry name" value="NAD(P)-binding Rossmann-fold domains"/>
    <property type="match status" value="1"/>
</dbReference>
<dbReference type="HOGENOM" id="CLU_007383_6_1_5"/>
<evidence type="ECO:0000313" key="2">
    <source>
        <dbReference type="EMBL" id="CDL00675.1"/>
    </source>
</evidence>